<gene>
    <name evidence="2" type="ORF">CS062_06130</name>
</gene>
<accession>A0A2G9CEX7</accession>
<evidence type="ECO:0000313" key="3">
    <source>
        <dbReference type="Proteomes" id="UP000231501"/>
    </source>
</evidence>
<keyword evidence="3" id="KW-1185">Reference proteome</keyword>
<evidence type="ECO:0000313" key="2">
    <source>
        <dbReference type="EMBL" id="PIM54049.1"/>
    </source>
</evidence>
<keyword evidence="1" id="KW-0732">Signal</keyword>
<dbReference type="Proteomes" id="UP000231501">
    <property type="component" value="Unassembled WGS sequence"/>
</dbReference>
<reference evidence="2 3" key="1">
    <citation type="submission" date="2017-11" db="EMBL/GenBank/DDBJ databases">
        <title>Draft genome sequence of Mitsuaria sp. HWN-4.</title>
        <authorList>
            <person name="Gundlapally S.R."/>
        </authorList>
    </citation>
    <scope>NUCLEOTIDE SEQUENCE [LARGE SCALE GENOMIC DNA]</scope>
    <source>
        <strain evidence="2 3">HWN-4</strain>
    </source>
</reference>
<dbReference type="OrthoDB" id="9779968at2"/>
<comment type="caution">
    <text evidence="2">The sequence shown here is derived from an EMBL/GenBank/DDBJ whole genome shotgun (WGS) entry which is preliminary data.</text>
</comment>
<protein>
    <recommendedName>
        <fullName evidence="4">DUF1501 domain-containing protein</fullName>
    </recommendedName>
</protein>
<name>A0A2G9CEX7_9BURK</name>
<dbReference type="PANTHER" id="PTHR43737:SF1">
    <property type="entry name" value="DUF1501 DOMAIN-CONTAINING PROTEIN"/>
    <property type="match status" value="1"/>
</dbReference>
<evidence type="ECO:0000256" key="1">
    <source>
        <dbReference type="SAM" id="SignalP"/>
    </source>
</evidence>
<evidence type="ECO:0008006" key="4">
    <source>
        <dbReference type="Google" id="ProtNLM"/>
    </source>
</evidence>
<organism evidence="2 3">
    <name type="scientific">Roseateles chitinivorans</name>
    <dbReference type="NCBI Taxonomy" id="2917965"/>
    <lineage>
        <taxon>Bacteria</taxon>
        <taxon>Pseudomonadati</taxon>
        <taxon>Pseudomonadota</taxon>
        <taxon>Betaproteobacteria</taxon>
        <taxon>Burkholderiales</taxon>
        <taxon>Sphaerotilaceae</taxon>
        <taxon>Roseateles</taxon>
    </lineage>
</organism>
<sequence length="442" mass="47703">MHRRHLLQALAATPLTLTSARLFAAAPPNPSDLEKTGTPEPLRAIAERAEALERGGAPASPSSGAVQQRPRFLLVFLRGGYDATHLLVPTASSFYYEQRPRIAIPRPSPTDATAALALDADWGLHPALKSSLYPLAQSGQVRFIPFAGTEDLSRSHFETQDSIELGQPLGGSRDYNSGFLNRLAAELDARQALSFTDQLPIAFRGPVRIANAGLREAARPAVDARNRALIASMYRGQALGAAVDEGLSLRDELARDLSPDKMKAMTDAAGRNAIPAKGFELEARRIATLMRGRFSLGFIDVGGWDTHVNQGGATGQLANRFEELGRGLAAIADELGPDLWRQTTVMVISEFGRTFRENGNRGTDHGHGSVYWLLGGALASGGPVVGEQVALNARTLFQNRDYPVLNDYRAVLGGLWQRQFGLSTAAVARVFPGVRPLDLRLI</sequence>
<dbReference type="PANTHER" id="PTHR43737">
    <property type="entry name" value="BLL7424 PROTEIN"/>
    <property type="match status" value="1"/>
</dbReference>
<dbReference type="InterPro" id="IPR010869">
    <property type="entry name" value="DUF1501"/>
</dbReference>
<dbReference type="Pfam" id="PF07394">
    <property type="entry name" value="DUF1501"/>
    <property type="match status" value="1"/>
</dbReference>
<dbReference type="AlphaFoldDB" id="A0A2G9CEX7"/>
<dbReference type="RefSeq" id="WP_099860565.1">
    <property type="nucleotide sequence ID" value="NZ_PEOG01000013.1"/>
</dbReference>
<feature type="signal peptide" evidence="1">
    <location>
        <begin position="1"/>
        <end position="24"/>
    </location>
</feature>
<feature type="chain" id="PRO_5013721996" description="DUF1501 domain-containing protein" evidence="1">
    <location>
        <begin position="25"/>
        <end position="442"/>
    </location>
</feature>
<proteinExistence type="predicted"/>
<dbReference type="EMBL" id="PEOG01000013">
    <property type="protein sequence ID" value="PIM54049.1"/>
    <property type="molecule type" value="Genomic_DNA"/>
</dbReference>